<evidence type="ECO:0000256" key="4">
    <source>
        <dbReference type="ARBA" id="ARBA00022692"/>
    </source>
</evidence>
<evidence type="ECO:0000256" key="2">
    <source>
        <dbReference type="ARBA" id="ARBA00008807"/>
    </source>
</evidence>
<reference evidence="9" key="1">
    <citation type="journal article" date="2023" name="Mol. Phylogenet. Evol.">
        <title>Genome-scale phylogeny and comparative genomics of the fungal order Sordariales.</title>
        <authorList>
            <person name="Hensen N."/>
            <person name="Bonometti L."/>
            <person name="Westerberg I."/>
            <person name="Brannstrom I.O."/>
            <person name="Guillou S."/>
            <person name="Cros-Aarteil S."/>
            <person name="Calhoun S."/>
            <person name="Haridas S."/>
            <person name="Kuo A."/>
            <person name="Mondo S."/>
            <person name="Pangilinan J."/>
            <person name="Riley R."/>
            <person name="LaButti K."/>
            <person name="Andreopoulos B."/>
            <person name="Lipzen A."/>
            <person name="Chen C."/>
            <person name="Yan M."/>
            <person name="Daum C."/>
            <person name="Ng V."/>
            <person name="Clum A."/>
            <person name="Steindorff A."/>
            <person name="Ohm R.A."/>
            <person name="Martin F."/>
            <person name="Silar P."/>
            <person name="Natvig D.O."/>
            <person name="Lalanne C."/>
            <person name="Gautier V."/>
            <person name="Ament-Velasquez S.L."/>
            <person name="Kruys A."/>
            <person name="Hutchinson M.I."/>
            <person name="Powell A.J."/>
            <person name="Barry K."/>
            <person name="Miller A.N."/>
            <person name="Grigoriev I.V."/>
            <person name="Debuchy R."/>
            <person name="Gladieux P."/>
            <person name="Hiltunen Thoren M."/>
            <person name="Johannesson H."/>
        </authorList>
    </citation>
    <scope>NUCLEOTIDE SEQUENCE</scope>
    <source>
        <strain evidence="9">CBS 990.96</strain>
    </source>
</reference>
<evidence type="ECO:0000256" key="7">
    <source>
        <dbReference type="SAM" id="MobiDB-lite"/>
    </source>
</evidence>
<keyword evidence="5 8" id="KW-1133">Transmembrane helix</keyword>
<dbReference type="GO" id="GO:0035673">
    <property type="term" value="F:oligopeptide transmembrane transporter activity"/>
    <property type="evidence" value="ECO:0007669"/>
    <property type="project" value="InterPro"/>
</dbReference>
<organism evidence="9 10">
    <name type="scientific">Podospora fimiseda</name>
    <dbReference type="NCBI Taxonomy" id="252190"/>
    <lineage>
        <taxon>Eukaryota</taxon>
        <taxon>Fungi</taxon>
        <taxon>Dikarya</taxon>
        <taxon>Ascomycota</taxon>
        <taxon>Pezizomycotina</taxon>
        <taxon>Sordariomycetes</taxon>
        <taxon>Sordariomycetidae</taxon>
        <taxon>Sordariales</taxon>
        <taxon>Podosporaceae</taxon>
        <taxon>Podospora</taxon>
    </lineage>
</organism>
<feature type="transmembrane region" description="Helical" evidence="8">
    <location>
        <begin position="140"/>
        <end position="158"/>
    </location>
</feature>
<sequence length="794" mass="87792">MAAQGKVSLDASAGGIRQFADPAPPYEGPEEIKKETNITNSEKDHSDDEIVEEDLYRPLVMPEGIPHEENPLTIRAVVVGCLLGSLVAASNLYLGLKTGFTFGANMFGAIFGYGILKFMEKSGGKIPIIGGLFGPQENSIVQAAATGAGGIGGIYVAALPAMYRLGVMQEGHSPKDDLGAIFTITLVCSFIGIFYVTPLRKFFIIQVARELGLMFPTSTAVALTIRSMHAGASGSLEAIKKLKCLMICFVGAFIHRIASYYAIGILYDWHVFTWIHIWSGYKSWALNIESWGWYFEWTPAFIGSGILIGLNPAISMFVGAIMAWGIIGPLLVHYGECIGRQYDAEDPQWKDMYSFTSLSNLTGTPSPRYWLLWPGVMVMVCASMAELFVQYKVIWNGFTTVWNESCSGINNWYTSRGKTNAFFAKHGAPKERSEDMVVDPFPVSEQVKTWMWVVGLLVTLVIAMIIGHFQWEMNPGLMVLAIVLAFLFSFLAIQIGAVTDSTPLTAAAKASQLIFGAATRGDGYTIAQAQKINLVAGAVASGGADIAAALVGDFRTGFLIQTSPIKQWIAQTIGTFVSVWLGPGLFVLFTTAYPCIWKESKDDFGEVCPFLVPSVSAWAAVARAVTDPTIKIPFSSGMFAIAMGILSAAQVAFRHFYLVGEREKWRKWLPNWGAIALSWVIPAPVFASAALLGAIIAQLWRKYSMRTWDIYGYAVAAGKFCSILSLSVSVANIVLIRFHCWRGSRWCHRCRSHSWWCRWFRLRHKHCLPHELVLNDSRQWRFFLFFFFGLYFFG</sequence>
<dbReference type="InterPro" id="IPR004813">
    <property type="entry name" value="OPT"/>
</dbReference>
<evidence type="ECO:0000313" key="10">
    <source>
        <dbReference type="Proteomes" id="UP001301958"/>
    </source>
</evidence>
<evidence type="ECO:0000256" key="5">
    <source>
        <dbReference type="ARBA" id="ARBA00022989"/>
    </source>
</evidence>
<comment type="subcellular location">
    <subcellularLocation>
        <location evidence="1">Membrane</location>
        <topology evidence="1">Multi-pass membrane protein</topology>
    </subcellularLocation>
</comment>
<protein>
    <submittedName>
        <fullName evidence="9">Transporter</fullName>
    </submittedName>
</protein>
<reference evidence="9" key="2">
    <citation type="submission" date="2023-05" db="EMBL/GenBank/DDBJ databases">
        <authorList>
            <consortium name="Lawrence Berkeley National Laboratory"/>
            <person name="Steindorff A."/>
            <person name="Hensen N."/>
            <person name="Bonometti L."/>
            <person name="Westerberg I."/>
            <person name="Brannstrom I.O."/>
            <person name="Guillou S."/>
            <person name="Cros-Aarteil S."/>
            <person name="Calhoun S."/>
            <person name="Haridas S."/>
            <person name="Kuo A."/>
            <person name="Mondo S."/>
            <person name="Pangilinan J."/>
            <person name="Riley R."/>
            <person name="Labutti K."/>
            <person name="Andreopoulos B."/>
            <person name="Lipzen A."/>
            <person name="Chen C."/>
            <person name="Yanf M."/>
            <person name="Daum C."/>
            <person name="Ng V."/>
            <person name="Clum A."/>
            <person name="Ohm R."/>
            <person name="Martin F."/>
            <person name="Silar P."/>
            <person name="Natvig D."/>
            <person name="Lalanne C."/>
            <person name="Gautier V."/>
            <person name="Ament-Velasquez S.L."/>
            <person name="Kruys A."/>
            <person name="Hutchinson M.I."/>
            <person name="Powell A.J."/>
            <person name="Barry K."/>
            <person name="Miller A.N."/>
            <person name="Grigoriev I.V."/>
            <person name="Debuchy R."/>
            <person name="Gladieux P."/>
            <person name="Thoren M.H."/>
            <person name="Johannesson H."/>
        </authorList>
    </citation>
    <scope>NUCLEOTIDE SEQUENCE</scope>
    <source>
        <strain evidence="9">CBS 990.96</strain>
    </source>
</reference>
<accession>A0AAN7BY69</accession>
<feature type="region of interest" description="Disordered" evidence="7">
    <location>
        <begin position="16"/>
        <end position="48"/>
    </location>
</feature>
<dbReference type="AlphaFoldDB" id="A0AAN7BY69"/>
<feature type="transmembrane region" description="Helical" evidence="8">
    <location>
        <begin position="72"/>
        <end position="94"/>
    </location>
</feature>
<evidence type="ECO:0000256" key="3">
    <source>
        <dbReference type="ARBA" id="ARBA00022448"/>
    </source>
</evidence>
<feature type="transmembrane region" description="Helical" evidence="8">
    <location>
        <begin position="178"/>
        <end position="196"/>
    </location>
</feature>
<keyword evidence="6 8" id="KW-0472">Membrane</keyword>
<comment type="caution">
    <text evidence="9">The sequence shown here is derived from an EMBL/GenBank/DDBJ whole genome shotgun (WGS) entry which is preliminary data.</text>
</comment>
<dbReference type="PANTHER" id="PTHR31645">
    <property type="entry name" value="OLIGOPEPTIDE TRANSPORTER YGL114W-RELATED"/>
    <property type="match status" value="1"/>
</dbReference>
<keyword evidence="10" id="KW-1185">Reference proteome</keyword>
<feature type="transmembrane region" description="Helical" evidence="8">
    <location>
        <begin position="607"/>
        <end position="626"/>
    </location>
</feature>
<dbReference type="EMBL" id="MU865291">
    <property type="protein sequence ID" value="KAK4231657.1"/>
    <property type="molecule type" value="Genomic_DNA"/>
</dbReference>
<dbReference type="NCBIfam" id="TIGR00728">
    <property type="entry name" value="OPT_sfam"/>
    <property type="match status" value="1"/>
</dbReference>
<gene>
    <name evidence="9" type="ORF">QBC38DRAFT_201141</name>
</gene>
<feature type="transmembrane region" description="Helical" evidence="8">
    <location>
        <begin position="300"/>
        <end position="332"/>
    </location>
</feature>
<feature type="compositionally biased region" description="Basic and acidic residues" evidence="7">
    <location>
        <begin position="30"/>
        <end position="48"/>
    </location>
</feature>
<comment type="similarity">
    <text evidence="2">Belongs to the oligopeptide OPT transporter family.</text>
</comment>
<evidence type="ECO:0000256" key="6">
    <source>
        <dbReference type="ARBA" id="ARBA00023136"/>
    </source>
</evidence>
<dbReference type="InterPro" id="IPR045035">
    <property type="entry name" value="YSL-like"/>
</dbReference>
<evidence type="ECO:0000313" key="9">
    <source>
        <dbReference type="EMBL" id="KAK4231657.1"/>
    </source>
</evidence>
<feature type="transmembrane region" description="Helical" evidence="8">
    <location>
        <begin position="568"/>
        <end position="595"/>
    </location>
</feature>
<feature type="transmembrane region" description="Helical" evidence="8">
    <location>
        <begin position="674"/>
        <end position="698"/>
    </location>
</feature>
<proteinExistence type="inferred from homology"/>
<keyword evidence="4 8" id="KW-0812">Transmembrane</keyword>
<evidence type="ECO:0000256" key="1">
    <source>
        <dbReference type="ARBA" id="ARBA00004141"/>
    </source>
</evidence>
<evidence type="ECO:0000256" key="8">
    <source>
        <dbReference type="SAM" id="Phobius"/>
    </source>
</evidence>
<keyword evidence="3" id="KW-0813">Transport</keyword>
<dbReference type="Proteomes" id="UP001301958">
    <property type="component" value="Unassembled WGS sequence"/>
</dbReference>
<dbReference type="GO" id="GO:0000329">
    <property type="term" value="C:fungal-type vacuole membrane"/>
    <property type="evidence" value="ECO:0007669"/>
    <property type="project" value="TreeGrafter"/>
</dbReference>
<feature type="transmembrane region" description="Helical" evidence="8">
    <location>
        <begin position="450"/>
        <end position="469"/>
    </location>
</feature>
<dbReference type="Pfam" id="PF03169">
    <property type="entry name" value="OPT"/>
    <property type="match status" value="1"/>
</dbReference>
<name>A0AAN7BY69_9PEZI</name>
<feature type="transmembrane region" description="Helical" evidence="8">
    <location>
        <begin position="710"/>
        <end position="735"/>
    </location>
</feature>
<feature type="transmembrane region" description="Helical" evidence="8">
    <location>
        <begin position="244"/>
        <end position="263"/>
    </location>
</feature>
<feature type="transmembrane region" description="Helical" evidence="8">
    <location>
        <begin position="476"/>
        <end position="497"/>
    </location>
</feature>
<feature type="transmembrane region" description="Helical" evidence="8">
    <location>
        <begin position="100"/>
        <end position="119"/>
    </location>
</feature>
<dbReference type="PANTHER" id="PTHR31645:SF3">
    <property type="entry name" value="OLIGOPEPTIDE TRANSPORTER"/>
    <property type="match status" value="1"/>
</dbReference>
<feature type="transmembrane region" description="Helical" evidence="8">
    <location>
        <begin position="369"/>
        <end position="389"/>
    </location>
</feature>
<feature type="transmembrane region" description="Helical" evidence="8">
    <location>
        <begin position="632"/>
        <end position="653"/>
    </location>
</feature>